<dbReference type="GO" id="GO:0006309">
    <property type="term" value="P:apoptotic DNA fragmentation"/>
    <property type="evidence" value="ECO:0007669"/>
    <property type="project" value="TreeGrafter"/>
</dbReference>
<protein>
    <recommendedName>
        <fullName evidence="7">DNA/RNA non-specific endonuclease/pyrophosphatase/phosphodiesterase domain-containing protein</fullName>
    </recommendedName>
</protein>
<feature type="chain" id="PRO_5035431245" description="DNA/RNA non-specific endonuclease/pyrophosphatase/phosphodiesterase domain-containing protein" evidence="6">
    <location>
        <begin position="23"/>
        <end position="401"/>
    </location>
</feature>
<dbReference type="GO" id="GO:0046872">
    <property type="term" value="F:metal ion binding"/>
    <property type="evidence" value="ECO:0007669"/>
    <property type="project" value="UniProtKB-KW"/>
</dbReference>
<dbReference type="AlphaFoldDB" id="A0A8J9WA22"/>
<evidence type="ECO:0000256" key="6">
    <source>
        <dbReference type="SAM" id="SignalP"/>
    </source>
</evidence>
<dbReference type="InterPro" id="IPR044925">
    <property type="entry name" value="His-Me_finger_sf"/>
</dbReference>
<dbReference type="PANTHER" id="PTHR13966">
    <property type="entry name" value="ENDONUCLEASE RELATED"/>
    <property type="match status" value="1"/>
</dbReference>
<accession>A0A8J9WA22</accession>
<name>A0A8J9WA22_9NEOP</name>
<keyword evidence="3" id="KW-0378">Hydrolase</keyword>
<keyword evidence="3" id="KW-0255">Endonuclease</keyword>
<dbReference type="InterPro" id="IPR044929">
    <property type="entry name" value="DNA/RNA_non-sp_Endonuclease_sf"/>
</dbReference>
<evidence type="ECO:0000313" key="8">
    <source>
        <dbReference type="EMBL" id="CAH0730632.1"/>
    </source>
</evidence>
<sequence>MTRRELLYFVLFVLEICDEVTGGCNLSLKDDFGNPSPVYLKNGDFLAPNSTGAILLRRSETLQIACPGTKRVVVLGNKTTASDIFDVKCVKDSVFRASKGSWVGNLKEIKCSGPPWFSAEEVGRCTGGHVLYRVGYKIADVFHSLYEACFDKYLIHTLYVKHTLKPNSLHIQAGGRRPQFIEGDVFGKVRMSQLYAMKYQLQRLGKILGDGTETQYITKNQFLNRGHLAPRADFPLHAEQRASFHYVNTAPQWRRGNAGDWAALEDALRRRVNAYGNPLTVYTGTYGVTTLVDKNSIPKDFFLEVDANNNDIVPVPLYFYKVVYDPIKNTSATFISINSSYYNTTMLTKLSFCEDICESNPKYSWLRWRSNDGTHSFCCTYEDFVKKINMLPELKVKGLFF</sequence>
<feature type="binding site" evidence="5">
    <location>
        <position position="257"/>
    </location>
    <ligand>
        <name>Mg(2+)</name>
        <dbReference type="ChEBI" id="CHEBI:18420"/>
        <note>catalytic</note>
    </ligand>
</feature>
<dbReference type="SMART" id="SM00892">
    <property type="entry name" value="Endonuclease_NS"/>
    <property type="match status" value="1"/>
</dbReference>
<dbReference type="InterPro" id="IPR001604">
    <property type="entry name" value="Endo_G_ENPP1-like_dom"/>
</dbReference>
<dbReference type="FunFam" id="3.40.570.10:FF:000007">
    <property type="entry name" value="Alkaline nuclease"/>
    <property type="match status" value="1"/>
</dbReference>
<dbReference type="GO" id="GO:0005743">
    <property type="term" value="C:mitochondrial inner membrane"/>
    <property type="evidence" value="ECO:0007669"/>
    <property type="project" value="TreeGrafter"/>
</dbReference>
<dbReference type="GO" id="GO:0005634">
    <property type="term" value="C:nucleus"/>
    <property type="evidence" value="ECO:0007669"/>
    <property type="project" value="TreeGrafter"/>
</dbReference>
<dbReference type="GO" id="GO:0000014">
    <property type="term" value="F:single-stranded DNA endodeoxyribonuclease activity"/>
    <property type="evidence" value="ECO:0007669"/>
    <property type="project" value="TreeGrafter"/>
</dbReference>
<feature type="active site" description="Proton acceptor" evidence="4">
    <location>
        <position position="227"/>
    </location>
</feature>
<dbReference type="PANTHER" id="PTHR13966:SF17">
    <property type="entry name" value="ENDONUCLEASE-RELATED"/>
    <property type="match status" value="1"/>
</dbReference>
<gene>
    <name evidence="8" type="ORF">BINO364_LOCUS15596</name>
</gene>
<dbReference type="EMBL" id="OV170228">
    <property type="protein sequence ID" value="CAH0730632.1"/>
    <property type="molecule type" value="Genomic_DNA"/>
</dbReference>
<feature type="signal peptide" evidence="6">
    <location>
        <begin position="1"/>
        <end position="22"/>
    </location>
</feature>
<reference evidence="8" key="1">
    <citation type="submission" date="2021-12" db="EMBL/GenBank/DDBJ databases">
        <authorList>
            <person name="Martin H S."/>
        </authorList>
    </citation>
    <scope>NUCLEOTIDE SEQUENCE</scope>
</reference>
<evidence type="ECO:0000256" key="2">
    <source>
        <dbReference type="ARBA" id="ARBA00022722"/>
    </source>
</evidence>
<feature type="non-terminal residue" evidence="8">
    <location>
        <position position="401"/>
    </location>
</feature>
<evidence type="ECO:0000313" key="9">
    <source>
        <dbReference type="Proteomes" id="UP000838878"/>
    </source>
</evidence>
<dbReference type="SUPFAM" id="SSF54060">
    <property type="entry name" value="His-Me finger endonucleases"/>
    <property type="match status" value="1"/>
</dbReference>
<evidence type="ECO:0000259" key="7">
    <source>
        <dbReference type="SMART" id="SM00892"/>
    </source>
</evidence>
<dbReference type="GO" id="GO:0004521">
    <property type="term" value="F:RNA endonuclease activity"/>
    <property type="evidence" value="ECO:0007669"/>
    <property type="project" value="TreeGrafter"/>
</dbReference>
<keyword evidence="2" id="KW-0540">Nuclease</keyword>
<dbReference type="GO" id="GO:0003676">
    <property type="term" value="F:nucleic acid binding"/>
    <property type="evidence" value="ECO:0007669"/>
    <property type="project" value="InterPro"/>
</dbReference>
<keyword evidence="9" id="KW-1185">Reference proteome</keyword>
<dbReference type="Proteomes" id="UP000838878">
    <property type="component" value="Chromosome 8"/>
</dbReference>
<dbReference type="InterPro" id="IPR040255">
    <property type="entry name" value="Non-specific_endonuclease"/>
</dbReference>
<evidence type="ECO:0000256" key="1">
    <source>
        <dbReference type="ARBA" id="ARBA00010052"/>
    </source>
</evidence>
<feature type="domain" description="DNA/RNA non-specific endonuclease/pyrophosphatase/phosphodiesterase" evidence="7">
    <location>
        <begin position="142"/>
        <end position="384"/>
    </location>
</feature>
<keyword evidence="5" id="KW-0479">Metal-binding</keyword>
<evidence type="ECO:0000256" key="3">
    <source>
        <dbReference type="ARBA" id="ARBA00022759"/>
    </source>
</evidence>
<dbReference type="Pfam" id="PF01223">
    <property type="entry name" value="Endonuclease_NS"/>
    <property type="match status" value="1"/>
</dbReference>
<keyword evidence="6" id="KW-0732">Signal</keyword>
<comment type="similarity">
    <text evidence="1">Belongs to the DNA/RNA non-specific endonuclease family.</text>
</comment>
<proteinExistence type="inferred from homology"/>
<evidence type="ECO:0000256" key="5">
    <source>
        <dbReference type="PIRSR" id="PIRSR640255-2"/>
    </source>
</evidence>
<dbReference type="OrthoDB" id="8194122at2759"/>
<evidence type="ECO:0000256" key="4">
    <source>
        <dbReference type="PIRSR" id="PIRSR640255-1"/>
    </source>
</evidence>
<dbReference type="Gene3D" id="3.40.570.10">
    <property type="entry name" value="Extracellular Endonuclease, subunit A"/>
    <property type="match status" value="1"/>
</dbReference>
<organism evidence="8 9">
    <name type="scientific">Brenthis ino</name>
    <name type="common">lesser marbled fritillary</name>
    <dbReference type="NCBI Taxonomy" id="405034"/>
    <lineage>
        <taxon>Eukaryota</taxon>
        <taxon>Metazoa</taxon>
        <taxon>Ecdysozoa</taxon>
        <taxon>Arthropoda</taxon>
        <taxon>Hexapoda</taxon>
        <taxon>Insecta</taxon>
        <taxon>Pterygota</taxon>
        <taxon>Neoptera</taxon>
        <taxon>Endopterygota</taxon>
        <taxon>Lepidoptera</taxon>
        <taxon>Glossata</taxon>
        <taxon>Ditrysia</taxon>
        <taxon>Papilionoidea</taxon>
        <taxon>Nymphalidae</taxon>
        <taxon>Heliconiinae</taxon>
        <taxon>Argynnini</taxon>
        <taxon>Brenthis</taxon>
    </lineage>
</organism>